<sequence length="271" mass="28940">MKWMIRVDMEGVTGVVKMSQVVPGAADYAFGRSMMMHDLLAVLEGLLQAEEDEVWLYDIHFDGTNIELQALDPRVTAICGKPHYGAANKTFLDDSFDGMILLGLHARAGMPGALLHHNYEHDIQSIIVRGADASVHVGEIGLEALMAGEAGVPLVLVTGDSEGCAEAEALLPGTVTASVKMSLGDTAAACLPPARTRALLADAARRSRSAAARLEPYRLPGPIELELTFAAGELLTRLQGRLGASFRGPDRLLLTGETVTEAWAKYLHAKA</sequence>
<organism evidence="1 2">
    <name type="scientific">Paenibacillus sabuli</name>
    <dbReference type="NCBI Taxonomy" id="2772509"/>
    <lineage>
        <taxon>Bacteria</taxon>
        <taxon>Bacillati</taxon>
        <taxon>Bacillota</taxon>
        <taxon>Bacilli</taxon>
        <taxon>Bacillales</taxon>
        <taxon>Paenibacillaceae</taxon>
        <taxon>Paenibacillus</taxon>
    </lineage>
</organism>
<dbReference type="EMBL" id="JACXIZ010000040">
    <property type="protein sequence ID" value="MBD2847533.1"/>
    <property type="molecule type" value="Genomic_DNA"/>
</dbReference>
<dbReference type="Gene3D" id="3.30.1360.130">
    <property type="entry name" value="Dipeptide transport protein"/>
    <property type="match status" value="1"/>
</dbReference>
<evidence type="ECO:0000313" key="1">
    <source>
        <dbReference type="EMBL" id="MBD2847533.1"/>
    </source>
</evidence>
<name>A0A927GTF8_9BACL</name>
<gene>
    <name evidence="1" type="ORF">IDH44_20275</name>
</gene>
<proteinExistence type="predicted"/>
<accession>A0A927GTF8</accession>
<dbReference type="AlphaFoldDB" id="A0A927GTF8"/>
<dbReference type="Gene3D" id="3.40.50.10780">
    <property type="entry name" value="Dipeptide transport protein"/>
    <property type="match status" value="1"/>
</dbReference>
<comment type="caution">
    <text evidence="1">The sequence shown here is derived from an EMBL/GenBank/DDBJ whole genome shotgun (WGS) entry which is preliminary data.</text>
</comment>
<dbReference type="InterPro" id="IPR007035">
    <property type="entry name" value="Peptidase_M55"/>
</dbReference>
<dbReference type="InterPro" id="IPR027476">
    <property type="entry name" value="DppA_N"/>
</dbReference>
<evidence type="ECO:0000313" key="2">
    <source>
        <dbReference type="Proteomes" id="UP000621560"/>
    </source>
</evidence>
<dbReference type="SUPFAM" id="SSF63992">
    <property type="entry name" value="Dipeptide transport protein"/>
    <property type="match status" value="1"/>
</dbReference>
<protein>
    <submittedName>
        <fullName evidence="1">M55 family metallopeptidase</fullName>
    </submittedName>
</protein>
<dbReference type="RefSeq" id="WP_190920643.1">
    <property type="nucleotide sequence ID" value="NZ_JACXIZ010000040.1"/>
</dbReference>
<dbReference type="Pfam" id="PF04951">
    <property type="entry name" value="Peptidase_M55"/>
    <property type="match status" value="1"/>
</dbReference>
<keyword evidence="2" id="KW-1185">Reference proteome</keyword>
<dbReference type="Proteomes" id="UP000621560">
    <property type="component" value="Unassembled WGS sequence"/>
</dbReference>
<dbReference type="InterPro" id="IPR036177">
    <property type="entry name" value="Peptidase_M55_sf"/>
</dbReference>
<reference evidence="1" key="1">
    <citation type="submission" date="2020-09" db="EMBL/GenBank/DDBJ databases">
        <title>A novel bacterium of genus Paenibacillus, isolated from South China Sea.</title>
        <authorList>
            <person name="Huang H."/>
            <person name="Mo K."/>
            <person name="Hu Y."/>
        </authorList>
    </citation>
    <scope>NUCLEOTIDE SEQUENCE</scope>
    <source>
        <strain evidence="1">IB182496</strain>
    </source>
</reference>